<keyword evidence="3" id="KW-1185">Reference proteome</keyword>
<dbReference type="SUPFAM" id="SSF46785">
    <property type="entry name" value="Winged helix' DNA-binding domain"/>
    <property type="match status" value="1"/>
</dbReference>
<accession>A0A8S3ZLY1</accession>
<dbReference type="InterPro" id="IPR036390">
    <property type="entry name" value="WH_DNA-bd_sf"/>
</dbReference>
<dbReference type="AlphaFoldDB" id="A0A8S3ZLY1"/>
<dbReference type="EMBL" id="CAJHNH020002998">
    <property type="protein sequence ID" value="CAG5128252.1"/>
    <property type="molecule type" value="Genomic_DNA"/>
</dbReference>
<evidence type="ECO:0000313" key="3">
    <source>
        <dbReference type="Proteomes" id="UP000678393"/>
    </source>
</evidence>
<dbReference type="Proteomes" id="UP000678393">
    <property type="component" value="Unassembled WGS sequence"/>
</dbReference>
<comment type="caution">
    <text evidence="2">The sequence shown here is derived from an EMBL/GenBank/DDBJ whole genome shotgun (WGS) entry which is preliminary data.</text>
</comment>
<dbReference type="Gene3D" id="1.10.10.10">
    <property type="entry name" value="Winged helix-like DNA-binding domain superfamily/Winged helix DNA-binding domain"/>
    <property type="match status" value="1"/>
</dbReference>
<protein>
    <recommendedName>
        <fullName evidence="1">S-adenosylmethionine-dependent methyltransferase Rv2258c-like winged HTH domain-containing protein</fullName>
    </recommendedName>
</protein>
<proteinExistence type="predicted"/>
<dbReference type="InterPro" id="IPR036388">
    <property type="entry name" value="WH-like_DNA-bd_sf"/>
</dbReference>
<gene>
    <name evidence="2" type="ORF">CUNI_LOCUS13810</name>
</gene>
<feature type="non-terminal residue" evidence="2">
    <location>
        <position position="1"/>
    </location>
</feature>
<dbReference type="OrthoDB" id="1606438at2759"/>
<reference evidence="2" key="1">
    <citation type="submission" date="2021-04" db="EMBL/GenBank/DDBJ databases">
        <authorList>
            <consortium name="Molecular Ecology Group"/>
        </authorList>
    </citation>
    <scope>NUCLEOTIDE SEQUENCE</scope>
</reference>
<organism evidence="2 3">
    <name type="scientific">Candidula unifasciata</name>
    <dbReference type="NCBI Taxonomy" id="100452"/>
    <lineage>
        <taxon>Eukaryota</taxon>
        <taxon>Metazoa</taxon>
        <taxon>Spiralia</taxon>
        <taxon>Lophotrochozoa</taxon>
        <taxon>Mollusca</taxon>
        <taxon>Gastropoda</taxon>
        <taxon>Heterobranchia</taxon>
        <taxon>Euthyneura</taxon>
        <taxon>Panpulmonata</taxon>
        <taxon>Eupulmonata</taxon>
        <taxon>Stylommatophora</taxon>
        <taxon>Helicina</taxon>
        <taxon>Helicoidea</taxon>
        <taxon>Geomitridae</taxon>
        <taxon>Candidula</taxon>
    </lineage>
</organism>
<feature type="domain" description="S-adenosylmethionine-dependent methyltransferase Rv2258c-like winged HTH" evidence="1">
    <location>
        <begin position="18"/>
        <end position="94"/>
    </location>
</feature>
<dbReference type="Pfam" id="PF21320">
    <property type="entry name" value="WHD_Rv2258c"/>
    <property type="match status" value="1"/>
</dbReference>
<sequence>MSSYADKLRDIVNTTHVGLALTLSKDLGILQVLLNAQKPLTSHEIAAERDLKERYARELLNSLATAEVIHASTTDTGILLYHLKEDEKAAFRTRTMAYISFPKGMIKTFDQVKLVFSKTGPL</sequence>
<name>A0A8S3ZLY1_9EUPU</name>
<dbReference type="InterPro" id="IPR048711">
    <property type="entry name" value="WHD_Rv2258c"/>
</dbReference>
<evidence type="ECO:0000259" key="1">
    <source>
        <dbReference type="Pfam" id="PF21320"/>
    </source>
</evidence>
<evidence type="ECO:0000313" key="2">
    <source>
        <dbReference type="EMBL" id="CAG5128252.1"/>
    </source>
</evidence>